<evidence type="ECO:0000313" key="3">
    <source>
        <dbReference type="Proteomes" id="UP000824209"/>
    </source>
</evidence>
<accession>A0A9D2M3X7</accession>
<dbReference type="InterPro" id="IPR002545">
    <property type="entry name" value="CheW-lke_dom"/>
</dbReference>
<dbReference type="EMBL" id="DWYA01000077">
    <property type="protein sequence ID" value="HJB40468.1"/>
    <property type="molecule type" value="Genomic_DNA"/>
</dbReference>
<dbReference type="GO" id="GO:0006935">
    <property type="term" value="P:chemotaxis"/>
    <property type="evidence" value="ECO:0007669"/>
    <property type="project" value="InterPro"/>
</dbReference>
<name>A0A9D2M3X7_9FIRM</name>
<dbReference type="Pfam" id="PF01584">
    <property type="entry name" value="CheW"/>
    <property type="match status" value="1"/>
</dbReference>
<dbReference type="Gene3D" id="2.30.30.40">
    <property type="entry name" value="SH3 Domains"/>
    <property type="match status" value="1"/>
</dbReference>
<sequence>MLNAEQNSHSELEGRYLLFYIQDMLYSVELRYVIEIIAVQTATHLPNLPIYIKGIINLRGKVIPVIDMRLKLGLPEREYDDKTCIVVIDISDIHIGLIVDSVSEVVTISESQISDTPSGDIAEKYISSVSTHTDGGTILNIDSEKLFINDFGTIVAQ</sequence>
<dbReference type="PROSITE" id="PS50851">
    <property type="entry name" value="CHEW"/>
    <property type="match status" value="1"/>
</dbReference>
<dbReference type="GO" id="GO:0007165">
    <property type="term" value="P:signal transduction"/>
    <property type="evidence" value="ECO:0007669"/>
    <property type="project" value="InterPro"/>
</dbReference>
<comment type="caution">
    <text evidence="2">The sequence shown here is derived from an EMBL/GenBank/DDBJ whole genome shotgun (WGS) entry which is preliminary data.</text>
</comment>
<dbReference type="SUPFAM" id="SSF50341">
    <property type="entry name" value="CheW-like"/>
    <property type="match status" value="1"/>
</dbReference>
<protein>
    <submittedName>
        <fullName evidence="2">Chemotaxis protein CheW</fullName>
    </submittedName>
</protein>
<dbReference type="Proteomes" id="UP000824209">
    <property type="component" value="Unassembled WGS sequence"/>
</dbReference>
<reference evidence="2" key="2">
    <citation type="submission" date="2021-04" db="EMBL/GenBank/DDBJ databases">
        <authorList>
            <person name="Gilroy R."/>
        </authorList>
    </citation>
    <scope>NUCLEOTIDE SEQUENCE</scope>
    <source>
        <strain evidence="2">ChiBcec8-14828</strain>
    </source>
</reference>
<evidence type="ECO:0000259" key="1">
    <source>
        <dbReference type="PROSITE" id="PS50851"/>
    </source>
</evidence>
<dbReference type="PANTHER" id="PTHR22617">
    <property type="entry name" value="CHEMOTAXIS SENSOR HISTIDINE KINASE-RELATED"/>
    <property type="match status" value="1"/>
</dbReference>
<proteinExistence type="predicted"/>
<dbReference type="GO" id="GO:0005829">
    <property type="term" value="C:cytosol"/>
    <property type="evidence" value="ECO:0007669"/>
    <property type="project" value="TreeGrafter"/>
</dbReference>
<organism evidence="2 3">
    <name type="scientific">Candidatus Ruthenibacterium avium</name>
    <dbReference type="NCBI Taxonomy" id="2838751"/>
    <lineage>
        <taxon>Bacteria</taxon>
        <taxon>Bacillati</taxon>
        <taxon>Bacillota</taxon>
        <taxon>Clostridia</taxon>
        <taxon>Eubacteriales</taxon>
        <taxon>Oscillospiraceae</taxon>
        <taxon>Ruthenibacterium</taxon>
    </lineage>
</organism>
<feature type="domain" description="CheW-like" evidence="1">
    <location>
        <begin position="13"/>
        <end position="152"/>
    </location>
</feature>
<dbReference type="Gene3D" id="2.40.50.180">
    <property type="entry name" value="CheA-289, Domain 4"/>
    <property type="match status" value="1"/>
</dbReference>
<evidence type="ECO:0000313" key="2">
    <source>
        <dbReference type="EMBL" id="HJB40468.1"/>
    </source>
</evidence>
<dbReference type="PANTHER" id="PTHR22617:SF23">
    <property type="entry name" value="CHEMOTAXIS PROTEIN CHEW"/>
    <property type="match status" value="1"/>
</dbReference>
<dbReference type="SMART" id="SM00260">
    <property type="entry name" value="CheW"/>
    <property type="match status" value="1"/>
</dbReference>
<dbReference type="InterPro" id="IPR036061">
    <property type="entry name" value="CheW-like_dom_sf"/>
</dbReference>
<dbReference type="AlphaFoldDB" id="A0A9D2M3X7"/>
<gene>
    <name evidence="2" type="ORF">H9943_08755</name>
</gene>
<dbReference type="InterPro" id="IPR039315">
    <property type="entry name" value="CheW"/>
</dbReference>
<reference evidence="2" key="1">
    <citation type="journal article" date="2021" name="PeerJ">
        <title>Extensive microbial diversity within the chicken gut microbiome revealed by metagenomics and culture.</title>
        <authorList>
            <person name="Gilroy R."/>
            <person name="Ravi A."/>
            <person name="Getino M."/>
            <person name="Pursley I."/>
            <person name="Horton D.L."/>
            <person name="Alikhan N.F."/>
            <person name="Baker D."/>
            <person name="Gharbi K."/>
            <person name="Hall N."/>
            <person name="Watson M."/>
            <person name="Adriaenssens E.M."/>
            <person name="Foster-Nyarko E."/>
            <person name="Jarju S."/>
            <person name="Secka A."/>
            <person name="Antonio M."/>
            <person name="Oren A."/>
            <person name="Chaudhuri R.R."/>
            <person name="La Ragione R."/>
            <person name="Hildebrand F."/>
            <person name="Pallen M.J."/>
        </authorList>
    </citation>
    <scope>NUCLEOTIDE SEQUENCE</scope>
    <source>
        <strain evidence="2">ChiBcec8-14828</strain>
    </source>
</reference>